<dbReference type="Pfam" id="PF00496">
    <property type="entry name" value="SBP_bac_5"/>
    <property type="match status" value="1"/>
</dbReference>
<dbReference type="Proteomes" id="UP001501746">
    <property type="component" value="Unassembled WGS sequence"/>
</dbReference>
<feature type="domain" description="Solute-binding protein family 5" evidence="2">
    <location>
        <begin position="89"/>
        <end position="474"/>
    </location>
</feature>
<proteinExistence type="predicted"/>
<evidence type="ECO:0000313" key="4">
    <source>
        <dbReference type="Proteomes" id="UP001501746"/>
    </source>
</evidence>
<organism evidence="3 4">
    <name type="scientific">Agromyces salentinus</name>
    <dbReference type="NCBI Taxonomy" id="269421"/>
    <lineage>
        <taxon>Bacteria</taxon>
        <taxon>Bacillati</taxon>
        <taxon>Actinomycetota</taxon>
        <taxon>Actinomycetes</taxon>
        <taxon>Micrococcales</taxon>
        <taxon>Microbacteriaceae</taxon>
        <taxon>Agromyces</taxon>
    </lineage>
</organism>
<feature type="signal peptide" evidence="1">
    <location>
        <begin position="1"/>
        <end position="23"/>
    </location>
</feature>
<dbReference type="PROSITE" id="PS51257">
    <property type="entry name" value="PROKAR_LIPOPROTEIN"/>
    <property type="match status" value="1"/>
</dbReference>
<reference evidence="3 4" key="1">
    <citation type="journal article" date="2019" name="Int. J. Syst. Evol. Microbiol.">
        <title>The Global Catalogue of Microorganisms (GCM) 10K type strain sequencing project: providing services to taxonomists for standard genome sequencing and annotation.</title>
        <authorList>
            <consortium name="The Broad Institute Genomics Platform"/>
            <consortium name="The Broad Institute Genome Sequencing Center for Infectious Disease"/>
            <person name="Wu L."/>
            <person name="Ma J."/>
        </authorList>
    </citation>
    <scope>NUCLEOTIDE SEQUENCE [LARGE SCALE GENOMIC DNA]</scope>
    <source>
        <strain evidence="3 4">JCM 14323</strain>
    </source>
</reference>
<dbReference type="PANTHER" id="PTHR30290:SF83">
    <property type="entry name" value="ABC TRANSPORTER SUBSTRATE-BINDING PROTEIN"/>
    <property type="match status" value="1"/>
</dbReference>
<sequence>MKRRTAFLGLAIATSIALVGCTAADTGSGSTEGVGGEPVTGGTLQVLQNTDFSHLDPAQGFDGGVNNFYRLIYRTLTTQGVGEGAEGTEIVPDLATDTGTPNEDATVWTFTLKDDIFFEDGTPITSADVKFGVERSLDPSISIGSPYAKIVLYMPEDYQGFYISGPLDTIETPDEKTIVFHLNQPYADFAAVVGQAPFTPFPADDESVTTTSIDQQPIASGPYRVTEYQRGSTLVLERNEHWDASTDDVRKAYPDSFEWTFGLDGATIDERMIAGQGDDQNAIAGSVQAASIARIQTPEIQERTIQGLQGCTTYMPLNTTKPGMDDPLVRQAINLAVNKQAVKDGTGGSQLADIATTMMPPTVAGFTEFDLYPSEDFEGDPEAAKELLAEAGYPDGFEFTLDIRNNPKMQAQAEAIQQSLAQAGITVNFNLIDSATFYEVIGTTSQQHDAAITGWCPDWASGATFLPPLFEGTQIFEKGNSNVAQLNDPAVNERIAEIRAMTDVEEANAAWGALDEQIMELAPAVPLLFEKAVMVVGSNVAGAYAHAGFSGGIDYVSVGLASAE</sequence>
<keyword evidence="4" id="KW-1185">Reference proteome</keyword>
<comment type="caution">
    <text evidence="3">The sequence shown here is derived from an EMBL/GenBank/DDBJ whole genome shotgun (WGS) entry which is preliminary data.</text>
</comment>
<dbReference type="EMBL" id="BAAANK010000013">
    <property type="protein sequence ID" value="GAA1846697.1"/>
    <property type="molecule type" value="Genomic_DNA"/>
</dbReference>
<name>A0ABN2N275_9MICO</name>
<protein>
    <submittedName>
        <fullName evidence="3">ABC transporter substrate-binding protein</fullName>
    </submittedName>
</protein>
<dbReference type="PANTHER" id="PTHR30290">
    <property type="entry name" value="PERIPLASMIC BINDING COMPONENT OF ABC TRANSPORTER"/>
    <property type="match status" value="1"/>
</dbReference>
<dbReference type="RefSeq" id="WP_157429024.1">
    <property type="nucleotide sequence ID" value="NZ_BAAANK010000013.1"/>
</dbReference>
<accession>A0ABN2N275</accession>
<evidence type="ECO:0000256" key="1">
    <source>
        <dbReference type="SAM" id="SignalP"/>
    </source>
</evidence>
<dbReference type="SUPFAM" id="SSF53850">
    <property type="entry name" value="Periplasmic binding protein-like II"/>
    <property type="match status" value="1"/>
</dbReference>
<keyword evidence="1" id="KW-0732">Signal</keyword>
<dbReference type="CDD" id="cd08506">
    <property type="entry name" value="PBP2_clavulanate_OppA2"/>
    <property type="match status" value="1"/>
</dbReference>
<evidence type="ECO:0000313" key="3">
    <source>
        <dbReference type="EMBL" id="GAA1846697.1"/>
    </source>
</evidence>
<evidence type="ECO:0000259" key="2">
    <source>
        <dbReference type="Pfam" id="PF00496"/>
    </source>
</evidence>
<feature type="chain" id="PRO_5047355826" evidence="1">
    <location>
        <begin position="24"/>
        <end position="564"/>
    </location>
</feature>
<dbReference type="Gene3D" id="3.40.190.10">
    <property type="entry name" value="Periplasmic binding protein-like II"/>
    <property type="match status" value="1"/>
</dbReference>
<dbReference type="InterPro" id="IPR030678">
    <property type="entry name" value="Peptide/Ni-bd"/>
</dbReference>
<dbReference type="InterPro" id="IPR000914">
    <property type="entry name" value="SBP_5_dom"/>
</dbReference>
<dbReference type="PIRSF" id="PIRSF002741">
    <property type="entry name" value="MppA"/>
    <property type="match status" value="1"/>
</dbReference>
<dbReference type="Gene3D" id="3.10.105.10">
    <property type="entry name" value="Dipeptide-binding Protein, Domain 3"/>
    <property type="match status" value="1"/>
</dbReference>
<dbReference type="InterPro" id="IPR039424">
    <property type="entry name" value="SBP_5"/>
</dbReference>
<gene>
    <name evidence="3" type="ORF">GCM10009750_36440</name>
</gene>